<feature type="transmembrane region" description="Helical" evidence="7">
    <location>
        <begin position="7"/>
        <end position="38"/>
    </location>
</feature>
<feature type="transmembrane region" description="Helical" evidence="7">
    <location>
        <begin position="196"/>
        <end position="220"/>
    </location>
</feature>
<evidence type="ECO:0000256" key="3">
    <source>
        <dbReference type="ARBA" id="ARBA00022519"/>
    </source>
</evidence>
<organism evidence="9 10">
    <name type="scientific">Halarcobacter anaerophilus</name>
    <dbReference type="NCBI Taxonomy" id="877500"/>
    <lineage>
        <taxon>Bacteria</taxon>
        <taxon>Pseudomonadati</taxon>
        <taxon>Campylobacterota</taxon>
        <taxon>Epsilonproteobacteria</taxon>
        <taxon>Campylobacterales</taxon>
        <taxon>Arcobacteraceae</taxon>
        <taxon>Halarcobacter</taxon>
    </lineage>
</organism>
<dbReference type="Proteomes" id="UP000290191">
    <property type="component" value="Unassembled WGS sequence"/>
</dbReference>
<dbReference type="Pfam" id="PF06808">
    <property type="entry name" value="DctM"/>
    <property type="match status" value="1"/>
</dbReference>
<feature type="transmembrane region" description="Helical" evidence="7">
    <location>
        <begin position="425"/>
        <end position="447"/>
    </location>
</feature>
<keyword evidence="6 7" id="KW-0472">Membrane</keyword>
<comment type="caution">
    <text evidence="9">The sequence shown here is derived from an EMBL/GenBank/DDBJ whole genome shotgun (WGS) entry which is preliminary data.</text>
</comment>
<dbReference type="PANTHER" id="PTHR33362:SF7">
    <property type="entry name" value="SLL1103 PROTEIN"/>
    <property type="match status" value="1"/>
</dbReference>
<dbReference type="GO" id="GO:0022857">
    <property type="term" value="F:transmembrane transporter activity"/>
    <property type="evidence" value="ECO:0007669"/>
    <property type="project" value="TreeGrafter"/>
</dbReference>
<evidence type="ECO:0000256" key="1">
    <source>
        <dbReference type="ARBA" id="ARBA00004429"/>
    </source>
</evidence>
<evidence type="ECO:0000256" key="7">
    <source>
        <dbReference type="SAM" id="Phobius"/>
    </source>
</evidence>
<evidence type="ECO:0000256" key="2">
    <source>
        <dbReference type="ARBA" id="ARBA00022475"/>
    </source>
</evidence>
<dbReference type="InterPro" id="IPR010656">
    <property type="entry name" value="DctM"/>
</dbReference>
<feature type="transmembrane region" description="Helical" evidence="7">
    <location>
        <begin position="345"/>
        <end position="376"/>
    </location>
</feature>
<feature type="transmembrane region" description="Helical" evidence="7">
    <location>
        <begin position="272"/>
        <end position="290"/>
    </location>
</feature>
<keyword evidence="3" id="KW-0997">Cell inner membrane</keyword>
<dbReference type="PIRSF" id="PIRSF006066">
    <property type="entry name" value="HI0050"/>
    <property type="match status" value="1"/>
</dbReference>
<name>A0A4Q0Y1Q6_9BACT</name>
<dbReference type="OrthoDB" id="9785600at2"/>
<proteinExistence type="predicted"/>
<dbReference type="PANTHER" id="PTHR33362">
    <property type="entry name" value="SIALIC ACID TRAP TRANSPORTER PERMEASE PROTEIN SIAT-RELATED"/>
    <property type="match status" value="1"/>
</dbReference>
<evidence type="ECO:0000256" key="6">
    <source>
        <dbReference type="ARBA" id="ARBA00023136"/>
    </source>
</evidence>
<dbReference type="EMBL" id="PDKO01000002">
    <property type="protein sequence ID" value="RXJ64006.1"/>
    <property type="molecule type" value="Genomic_DNA"/>
</dbReference>
<keyword evidence="2" id="KW-1003">Cell membrane</keyword>
<dbReference type="STRING" id="877500.GCA_000935065_02985"/>
<reference evidence="9 10" key="1">
    <citation type="submission" date="2017-10" db="EMBL/GenBank/DDBJ databases">
        <title>Genomics of the genus Arcobacter.</title>
        <authorList>
            <person name="Perez-Cataluna A."/>
            <person name="Figueras M.J."/>
        </authorList>
    </citation>
    <scope>NUCLEOTIDE SEQUENCE [LARGE SCALE GENOMIC DNA]</scope>
    <source>
        <strain evidence="9 10">DSM 24636</strain>
    </source>
</reference>
<dbReference type="RefSeq" id="WP_129081355.1">
    <property type="nucleotide sequence ID" value="NZ_CP041070.1"/>
</dbReference>
<dbReference type="GO" id="GO:0005886">
    <property type="term" value="C:plasma membrane"/>
    <property type="evidence" value="ECO:0007669"/>
    <property type="project" value="UniProtKB-SubCell"/>
</dbReference>
<keyword evidence="10" id="KW-1185">Reference proteome</keyword>
<dbReference type="AlphaFoldDB" id="A0A4Q0Y1Q6"/>
<keyword evidence="5 7" id="KW-1133">Transmembrane helix</keyword>
<feature type="transmembrane region" description="Helical" evidence="7">
    <location>
        <begin position="164"/>
        <end position="184"/>
    </location>
</feature>
<evidence type="ECO:0000259" key="8">
    <source>
        <dbReference type="Pfam" id="PF06808"/>
    </source>
</evidence>
<dbReference type="InterPro" id="IPR004681">
    <property type="entry name" value="TRAP_DctM"/>
</dbReference>
<evidence type="ECO:0000256" key="4">
    <source>
        <dbReference type="ARBA" id="ARBA00022692"/>
    </source>
</evidence>
<feature type="transmembrane region" description="Helical" evidence="7">
    <location>
        <begin position="106"/>
        <end position="129"/>
    </location>
</feature>
<evidence type="ECO:0000313" key="9">
    <source>
        <dbReference type="EMBL" id="RXJ64006.1"/>
    </source>
</evidence>
<protein>
    <submittedName>
        <fullName evidence="9">C4-dicarboxylate ABC transporter</fullName>
    </submittedName>
</protein>
<feature type="domain" description="TRAP C4-dicarboxylate transport system permease DctM subunit" evidence="8">
    <location>
        <begin position="9"/>
        <end position="450"/>
    </location>
</feature>
<comment type="subcellular location">
    <subcellularLocation>
        <location evidence="1">Cell inner membrane</location>
        <topology evidence="1">Multi-pass membrane protein</topology>
    </subcellularLocation>
</comment>
<evidence type="ECO:0000313" key="10">
    <source>
        <dbReference type="Proteomes" id="UP000290191"/>
    </source>
</evidence>
<evidence type="ECO:0000256" key="5">
    <source>
        <dbReference type="ARBA" id="ARBA00022989"/>
    </source>
</evidence>
<gene>
    <name evidence="9" type="ORF">CRV06_03430</name>
</gene>
<dbReference type="NCBIfam" id="TIGR00786">
    <property type="entry name" value="dctM"/>
    <property type="match status" value="1"/>
</dbReference>
<sequence>MIGIIMFFTALFMLIIGFPVAFTFAAVSVLFGIIAGFVEILSYAEQGQTLLSLIHDGWVEGISMFDYMPFRIFAIQQSTILMAIPMFIFMGIILQKTGLAEKLLESMGFLFGEIRGGVAISTVLVGTLLAASTGVVGASVVAMGVISLPVMLKYKYNKELATGTICASGTLGQIIPPSIVLIILGDVFQVPVGDLFKAALVPGLTLVGAYILYILILAYLNKDIAPSIPSDPSRGTKKKQVIRALIDIIPSLTLIILVLGSIFEGIATPTESAAVGCFGAVGLALMYKTFSIKIIKEASLEAVKITSMVFAILIGATAFSMVFSYTGGDEIVEKLMLSLPGDDKWGFIIFTMIAILLLGFFIDFIEISYIIIPILLPVAETLGINPVWFAILIAMNLQTSFLTPPFGFSLFYLKGCSPAGVTTGHIYRGVVPFILIQVIILGIVAFYPEIFGMTAQM</sequence>
<feature type="transmembrane region" description="Helical" evidence="7">
    <location>
        <begin position="241"/>
        <end position="266"/>
    </location>
</feature>
<feature type="transmembrane region" description="Helical" evidence="7">
    <location>
        <begin position="73"/>
        <end position="94"/>
    </location>
</feature>
<accession>A0A4Q0Y1Q6</accession>
<keyword evidence="4 7" id="KW-0812">Transmembrane</keyword>
<feature type="transmembrane region" description="Helical" evidence="7">
    <location>
        <begin position="302"/>
        <end position="325"/>
    </location>
</feature>